<dbReference type="InterPro" id="IPR015995">
    <property type="entry name" value="MlrC_N"/>
</dbReference>
<keyword evidence="1" id="KW-0479">Metal-binding</keyword>
<dbReference type="RefSeq" id="WP_109957618.1">
    <property type="nucleotide sequence ID" value="NZ_CP029553.1"/>
</dbReference>
<evidence type="ECO:0000259" key="2">
    <source>
        <dbReference type="Pfam" id="PF07171"/>
    </source>
</evidence>
<evidence type="ECO:0000313" key="5">
    <source>
        <dbReference type="Proteomes" id="UP000245444"/>
    </source>
</evidence>
<accession>A0A2U8WGS2</accession>
<feature type="domain" description="Microcystin LR degradation protein MlrC C-terminal" evidence="2">
    <location>
        <begin position="297"/>
        <end position="467"/>
    </location>
</feature>
<keyword evidence="1" id="KW-0378">Hydrolase</keyword>
<dbReference type="PIRSF" id="PIRSF012702">
    <property type="entry name" value="UCP012702"/>
    <property type="match status" value="1"/>
</dbReference>
<protein>
    <recommendedName>
        <fullName evidence="1">Microcystinase C</fullName>
        <shortName evidence="1">MlrC</shortName>
    </recommendedName>
</protein>
<keyword evidence="1" id="KW-0482">Metalloprotease</keyword>
<evidence type="ECO:0000313" key="4">
    <source>
        <dbReference type="EMBL" id="AWN45249.1"/>
    </source>
</evidence>
<comment type="cofactor">
    <cofactor evidence="1">
        <name>Zn(2+)</name>
        <dbReference type="ChEBI" id="CHEBI:29105"/>
    </cofactor>
    <text evidence="1">Binds 1 zinc ion per subunit.</text>
</comment>
<dbReference type="InterPro" id="IPR009197">
    <property type="entry name" value="MlrC"/>
</dbReference>
<feature type="domain" description="Microcystin LR degradation protein MlrC N-terminal" evidence="3">
    <location>
        <begin position="2"/>
        <end position="287"/>
    </location>
</feature>
<dbReference type="GO" id="GO:0008237">
    <property type="term" value="F:metallopeptidase activity"/>
    <property type="evidence" value="ECO:0007669"/>
    <property type="project" value="UniProtKB-KW"/>
</dbReference>
<gene>
    <name evidence="4" type="ORF">DK419_02005</name>
</gene>
<dbReference type="Pfam" id="PF07171">
    <property type="entry name" value="MlrC_C"/>
    <property type="match status" value="1"/>
</dbReference>
<dbReference type="AlphaFoldDB" id="A0A2U8WGS2"/>
<dbReference type="OrthoDB" id="9782658at2"/>
<reference evidence="4 5" key="1">
    <citation type="submission" date="2018-05" db="EMBL/GenBank/DDBJ databases">
        <title>Complete Genome Sequence of Methylobacterium sp. 17Sr1-28.</title>
        <authorList>
            <person name="Srinivasan S."/>
        </authorList>
    </citation>
    <scope>NUCLEOTIDE SEQUENCE [LARGE SCALE GENOMIC DNA]</scope>
    <source>
        <strain evidence="4 5">17Sr1-28</strain>
    </source>
</reference>
<dbReference type="GO" id="GO:0006508">
    <property type="term" value="P:proteolysis"/>
    <property type="evidence" value="ECO:0007669"/>
    <property type="project" value="UniProtKB-KW"/>
</dbReference>
<dbReference type="GO" id="GO:0046872">
    <property type="term" value="F:metal ion binding"/>
    <property type="evidence" value="ECO:0007669"/>
    <property type="project" value="UniProtKB-KW"/>
</dbReference>
<dbReference type="KEGG" id="mtea:DK419_02005"/>
<comment type="function">
    <text evidence="1">Involved in peptidolytic degradation of cyclic heptapeptide hepatotoxin microcystin (MC).</text>
</comment>
<dbReference type="Pfam" id="PF07364">
    <property type="entry name" value="DUF1485"/>
    <property type="match status" value="1"/>
</dbReference>
<dbReference type="InterPro" id="IPR010799">
    <property type="entry name" value="MlrC_C"/>
</dbReference>
<organism evidence="4 5">
    <name type="scientific">Methylobacterium terrae</name>
    <dbReference type="NCBI Taxonomy" id="2202827"/>
    <lineage>
        <taxon>Bacteria</taxon>
        <taxon>Pseudomonadati</taxon>
        <taxon>Pseudomonadota</taxon>
        <taxon>Alphaproteobacteria</taxon>
        <taxon>Hyphomicrobiales</taxon>
        <taxon>Methylobacteriaceae</taxon>
        <taxon>Methylobacterium</taxon>
    </lineage>
</organism>
<keyword evidence="1" id="KW-0645">Protease</keyword>
<evidence type="ECO:0000256" key="1">
    <source>
        <dbReference type="PIRNR" id="PIRNR012702"/>
    </source>
</evidence>
<proteinExistence type="inferred from homology"/>
<keyword evidence="5" id="KW-1185">Reference proteome</keyword>
<dbReference type="Proteomes" id="UP000245444">
    <property type="component" value="Chromosome"/>
</dbReference>
<sequence>MKLFIAALGTETNTFSPIPTGRTAFLDDLYVETEASRRSAHWFVGPLRVWRALGEAAGYAVVESLAAFAPPGGPTRQDVWEDLRDRVLADLRAAGPVDMVLFDLHGAMIAEAQDDCEGELVAAAREIVGPSVTIGVELDLHCHLTDRIVGACDVLLTYKEYPHIDVDDRARDLFRLCDDARAGRTRPTIAVADCRMLAVWRTPNQPTRGFVDRMSAAEKRDGILSLSLAHGFPWADIPDVGAKVVAVTDGDPDLARRTAEALARELWEMREATTDRLLTLDEAVRVALAPEAGVTVLADVSDNAGAGSASDSTFLLRALVEAGATACAIGSFWDPVAVRLCREAGPGARLSLRIGGKTGPMSGDPVDLTVRVLGLRSDAVQTYGNGKQPMGDCALVEAGGLHILLNALRTQVFHPEAFEQFGVHLNDYATVFVKSAQHFNAAFAPRADRIHYVAVPGSANPDFARLHLPRAARPLWPIVADPFRDPA</sequence>
<dbReference type="EMBL" id="CP029553">
    <property type="protein sequence ID" value="AWN45249.1"/>
    <property type="molecule type" value="Genomic_DNA"/>
</dbReference>
<evidence type="ECO:0000259" key="3">
    <source>
        <dbReference type="Pfam" id="PF07364"/>
    </source>
</evidence>
<name>A0A2U8WGS2_9HYPH</name>
<comment type="similarity">
    <text evidence="1">Belongs to the peptidase M81 family.</text>
</comment>